<evidence type="ECO:0000313" key="2">
    <source>
        <dbReference type="Proteomes" id="UP000276133"/>
    </source>
</evidence>
<evidence type="ECO:0000313" key="1">
    <source>
        <dbReference type="EMBL" id="RNA26428.1"/>
    </source>
</evidence>
<protein>
    <submittedName>
        <fullName evidence="1">Uncharacterized protein</fullName>
    </submittedName>
</protein>
<keyword evidence="2" id="KW-1185">Reference proteome</keyword>
<reference evidence="1 2" key="1">
    <citation type="journal article" date="2018" name="Sci. Rep.">
        <title>Genomic signatures of local adaptation to the degree of environmental predictability in rotifers.</title>
        <authorList>
            <person name="Franch-Gras L."/>
            <person name="Hahn C."/>
            <person name="Garcia-Roger E.M."/>
            <person name="Carmona M.J."/>
            <person name="Serra M."/>
            <person name="Gomez A."/>
        </authorList>
    </citation>
    <scope>NUCLEOTIDE SEQUENCE [LARGE SCALE GENOMIC DNA]</scope>
    <source>
        <strain evidence="1">HYR1</strain>
    </source>
</reference>
<name>A0A3M7RSW3_BRAPC</name>
<proteinExistence type="predicted"/>
<dbReference type="AlphaFoldDB" id="A0A3M7RSW3"/>
<dbReference type="Proteomes" id="UP000276133">
    <property type="component" value="Unassembled WGS sequence"/>
</dbReference>
<dbReference type="EMBL" id="REGN01002743">
    <property type="protein sequence ID" value="RNA26428.1"/>
    <property type="molecule type" value="Genomic_DNA"/>
</dbReference>
<sequence>MFSIHFKLSGCASVSNFINYFLLFLKWDLIGTSKLSKLNLAQTYLNGGTDILEKKKIRESSYFFSIKQLNHISLHIVLFTLLKTSIQSEYLIFDYNFDEPRKTLN</sequence>
<organism evidence="1 2">
    <name type="scientific">Brachionus plicatilis</name>
    <name type="common">Marine rotifer</name>
    <name type="synonym">Brachionus muelleri</name>
    <dbReference type="NCBI Taxonomy" id="10195"/>
    <lineage>
        <taxon>Eukaryota</taxon>
        <taxon>Metazoa</taxon>
        <taxon>Spiralia</taxon>
        <taxon>Gnathifera</taxon>
        <taxon>Rotifera</taxon>
        <taxon>Eurotatoria</taxon>
        <taxon>Monogononta</taxon>
        <taxon>Pseudotrocha</taxon>
        <taxon>Ploima</taxon>
        <taxon>Brachionidae</taxon>
        <taxon>Brachionus</taxon>
    </lineage>
</organism>
<accession>A0A3M7RSW3</accession>
<comment type="caution">
    <text evidence="1">The sequence shown here is derived from an EMBL/GenBank/DDBJ whole genome shotgun (WGS) entry which is preliminary data.</text>
</comment>
<gene>
    <name evidence="1" type="ORF">BpHYR1_028776</name>
</gene>